<dbReference type="OrthoDB" id="10378500at2759"/>
<keyword evidence="2" id="KW-0812">Transmembrane</keyword>
<evidence type="ECO:0000313" key="3">
    <source>
        <dbReference type="EMBL" id="KAG0146506.1"/>
    </source>
</evidence>
<keyword evidence="2" id="KW-1133">Transmembrane helix</keyword>
<accession>A0A9P6NN43</accession>
<feature type="region of interest" description="Disordered" evidence="1">
    <location>
        <begin position="112"/>
        <end position="152"/>
    </location>
</feature>
<protein>
    <submittedName>
        <fullName evidence="3">Uncharacterized protein</fullName>
    </submittedName>
</protein>
<sequence length="706" mass="77601">MPKNIERANLPFDLPVLMAYLTPHMSKVDKFPRDHNIDSQVYGPRFKRQNFPLNPDVFISDNYRATPSQIASLAENDSPNNHDSRPILVAAPPVTHLTPQPARNVNSTTTVHKPLKHTNNSTVTSTTFSKNRQTGVTNDKHTIGTPSTTVTSVETGLGMPLANPTPKAIHHSQQQVSSTTLYSMIGGAILAVFVLGLCIWGYCSSKQKRDVGRRSLWRMATNDEDTLAFGAHLEKFNSSDAKILNTVRGNRLRGDSLSKRGQKIVHHSRTRESELWGSGEEIHDYPLIRSYSYGEKDRVKSPYEDLDFGPSVMSTFESAHPPILTIPPTAHHSKATYPEVNTGVNGLGLNGWERVNQALERQLSQKTVLAAAIQKQPGLSKSKTTYDQSRGLESQKNQLASSSSMNRMDELANRDIESQSEDLRRKKDTIVGLTDAYENGWDTVEPMPTDARALQSCSLNPAFSNLNDQSKSLPDGTGTQKLTIPPSALVATTTFRNVSPLTIGLPSIHLDSTTTRPLMSPSEASKELEHMLNSLEKDLSHHLSSAEQKNLDLQFLSGSSAANPSHLPSHNEAFSSAQLNSNQFSQDHLQPSETPKIIGDISPKFIDTSIRGVSGHSQSCDVANHAGMPLEQFSTYSELYPNVNESGSTEGCKPKSPRVPSFIPLTTPNLTPSFTGLDLTPTSLRFSNIDPNFFGRCPSIRFSKSR</sequence>
<gene>
    <name evidence="3" type="ORF">CROQUDRAFT_92650</name>
</gene>
<evidence type="ECO:0000256" key="2">
    <source>
        <dbReference type="SAM" id="Phobius"/>
    </source>
</evidence>
<dbReference type="EMBL" id="MU167260">
    <property type="protein sequence ID" value="KAG0146506.1"/>
    <property type="molecule type" value="Genomic_DNA"/>
</dbReference>
<keyword evidence="2" id="KW-0472">Membrane</keyword>
<feature type="compositionally biased region" description="Low complexity" evidence="1">
    <location>
        <begin position="118"/>
        <end position="131"/>
    </location>
</feature>
<feature type="region of interest" description="Disordered" evidence="1">
    <location>
        <begin position="377"/>
        <end position="408"/>
    </location>
</feature>
<comment type="caution">
    <text evidence="3">The sequence shown here is derived from an EMBL/GenBank/DDBJ whole genome shotgun (WGS) entry which is preliminary data.</text>
</comment>
<feature type="compositionally biased region" description="Polar residues" evidence="1">
    <location>
        <begin position="377"/>
        <end position="406"/>
    </location>
</feature>
<proteinExistence type="predicted"/>
<dbReference type="Proteomes" id="UP000886653">
    <property type="component" value="Unassembled WGS sequence"/>
</dbReference>
<name>A0A9P6NN43_9BASI</name>
<reference evidence="3" key="1">
    <citation type="submission" date="2013-11" db="EMBL/GenBank/DDBJ databases">
        <title>Genome sequence of the fusiform rust pathogen reveals effectors for host alternation and coevolution with pine.</title>
        <authorList>
            <consortium name="DOE Joint Genome Institute"/>
            <person name="Smith K."/>
            <person name="Pendleton A."/>
            <person name="Kubisiak T."/>
            <person name="Anderson C."/>
            <person name="Salamov A."/>
            <person name="Aerts A."/>
            <person name="Riley R."/>
            <person name="Clum A."/>
            <person name="Lindquist E."/>
            <person name="Ence D."/>
            <person name="Campbell M."/>
            <person name="Kronenberg Z."/>
            <person name="Feau N."/>
            <person name="Dhillon B."/>
            <person name="Hamelin R."/>
            <person name="Burleigh J."/>
            <person name="Smith J."/>
            <person name="Yandell M."/>
            <person name="Nelson C."/>
            <person name="Grigoriev I."/>
            <person name="Davis J."/>
        </authorList>
    </citation>
    <scope>NUCLEOTIDE SEQUENCE</scope>
    <source>
        <strain evidence="3">G11</strain>
    </source>
</reference>
<feature type="transmembrane region" description="Helical" evidence="2">
    <location>
        <begin position="181"/>
        <end position="203"/>
    </location>
</feature>
<organism evidence="3 4">
    <name type="scientific">Cronartium quercuum f. sp. fusiforme G11</name>
    <dbReference type="NCBI Taxonomy" id="708437"/>
    <lineage>
        <taxon>Eukaryota</taxon>
        <taxon>Fungi</taxon>
        <taxon>Dikarya</taxon>
        <taxon>Basidiomycota</taxon>
        <taxon>Pucciniomycotina</taxon>
        <taxon>Pucciniomycetes</taxon>
        <taxon>Pucciniales</taxon>
        <taxon>Coleosporiaceae</taxon>
        <taxon>Cronartium</taxon>
    </lineage>
</organism>
<keyword evidence="4" id="KW-1185">Reference proteome</keyword>
<dbReference type="AlphaFoldDB" id="A0A9P6NN43"/>
<evidence type="ECO:0000313" key="4">
    <source>
        <dbReference type="Proteomes" id="UP000886653"/>
    </source>
</evidence>
<evidence type="ECO:0000256" key="1">
    <source>
        <dbReference type="SAM" id="MobiDB-lite"/>
    </source>
</evidence>